<dbReference type="RefSeq" id="XP_040778123.1">
    <property type="nucleotide sequence ID" value="XM_040923189.1"/>
</dbReference>
<gene>
    <name evidence="1" type="ORF">M406DRAFT_355486</name>
</gene>
<organism evidence="1 2">
    <name type="scientific">Cryphonectria parasitica (strain ATCC 38755 / EP155)</name>
    <dbReference type="NCBI Taxonomy" id="660469"/>
    <lineage>
        <taxon>Eukaryota</taxon>
        <taxon>Fungi</taxon>
        <taxon>Dikarya</taxon>
        <taxon>Ascomycota</taxon>
        <taxon>Pezizomycotina</taxon>
        <taxon>Sordariomycetes</taxon>
        <taxon>Sordariomycetidae</taxon>
        <taxon>Diaporthales</taxon>
        <taxon>Cryphonectriaceae</taxon>
        <taxon>Cryphonectria-Endothia species complex</taxon>
        <taxon>Cryphonectria</taxon>
    </lineage>
</organism>
<dbReference type="AlphaFoldDB" id="A0A9P5CR48"/>
<reference evidence="1" key="1">
    <citation type="journal article" date="2020" name="Phytopathology">
        <title>Genome sequence of the chestnut blight fungus Cryphonectria parasitica EP155: A fundamental resource for an archetypical invasive plant pathogen.</title>
        <authorList>
            <person name="Crouch J.A."/>
            <person name="Dawe A."/>
            <person name="Aerts A."/>
            <person name="Barry K."/>
            <person name="Churchill A.C.L."/>
            <person name="Grimwood J."/>
            <person name="Hillman B."/>
            <person name="Milgroom M.G."/>
            <person name="Pangilinan J."/>
            <person name="Smith M."/>
            <person name="Salamov A."/>
            <person name="Schmutz J."/>
            <person name="Yadav J."/>
            <person name="Grigoriev I.V."/>
            <person name="Nuss D."/>
        </authorList>
    </citation>
    <scope>NUCLEOTIDE SEQUENCE</scope>
    <source>
        <strain evidence="1">EP155</strain>
    </source>
</reference>
<protein>
    <submittedName>
        <fullName evidence="1">Uncharacterized protein</fullName>
    </submittedName>
</protein>
<accession>A0A9P5CR48</accession>
<comment type="caution">
    <text evidence="1">The sequence shown here is derived from an EMBL/GenBank/DDBJ whole genome shotgun (WGS) entry which is preliminary data.</text>
</comment>
<dbReference type="Proteomes" id="UP000803844">
    <property type="component" value="Unassembled WGS sequence"/>
</dbReference>
<sequence length="52" mass="5857">MEVVMSANGECVLVRFFVRCPIIMSQNRCHLMLTAASVFGTDNFVLPHIAMR</sequence>
<proteinExistence type="predicted"/>
<evidence type="ECO:0000313" key="2">
    <source>
        <dbReference type="Proteomes" id="UP000803844"/>
    </source>
</evidence>
<keyword evidence="2" id="KW-1185">Reference proteome</keyword>
<dbReference type="EMBL" id="MU032346">
    <property type="protein sequence ID" value="KAF3767162.1"/>
    <property type="molecule type" value="Genomic_DNA"/>
</dbReference>
<name>A0A9P5CR48_CRYP1</name>
<dbReference type="GeneID" id="63840318"/>
<evidence type="ECO:0000313" key="1">
    <source>
        <dbReference type="EMBL" id="KAF3767162.1"/>
    </source>
</evidence>